<evidence type="ECO:0000313" key="2">
    <source>
        <dbReference type="EMBL" id="OMO92576.1"/>
    </source>
</evidence>
<comment type="caution">
    <text evidence="2">The sequence shown here is derived from an EMBL/GenBank/DDBJ whole genome shotgun (WGS) entry which is preliminary data.</text>
</comment>
<name>A0A1R3JCR0_9ROSI</name>
<gene>
    <name evidence="2" type="ORF">COLO4_17476</name>
</gene>
<organism evidence="2 3">
    <name type="scientific">Corchorus olitorius</name>
    <dbReference type="NCBI Taxonomy" id="93759"/>
    <lineage>
        <taxon>Eukaryota</taxon>
        <taxon>Viridiplantae</taxon>
        <taxon>Streptophyta</taxon>
        <taxon>Embryophyta</taxon>
        <taxon>Tracheophyta</taxon>
        <taxon>Spermatophyta</taxon>
        <taxon>Magnoliopsida</taxon>
        <taxon>eudicotyledons</taxon>
        <taxon>Gunneridae</taxon>
        <taxon>Pentapetalae</taxon>
        <taxon>rosids</taxon>
        <taxon>malvids</taxon>
        <taxon>Malvales</taxon>
        <taxon>Malvaceae</taxon>
        <taxon>Grewioideae</taxon>
        <taxon>Apeibeae</taxon>
        <taxon>Corchorus</taxon>
    </lineage>
</organism>
<dbReference type="AlphaFoldDB" id="A0A1R3JCR0"/>
<evidence type="ECO:0000259" key="1">
    <source>
        <dbReference type="PROSITE" id="PS00028"/>
    </source>
</evidence>
<feature type="domain" description="C2H2-type" evidence="1">
    <location>
        <begin position="18"/>
        <end position="39"/>
    </location>
</feature>
<dbReference type="OrthoDB" id="6077919at2759"/>
<evidence type="ECO:0000313" key="3">
    <source>
        <dbReference type="Proteomes" id="UP000187203"/>
    </source>
</evidence>
<dbReference type="PROSITE" id="PS00028">
    <property type="entry name" value="ZINC_FINGER_C2H2_1"/>
    <property type="match status" value="1"/>
</dbReference>
<dbReference type="EMBL" id="AWUE01016346">
    <property type="protein sequence ID" value="OMO92576.1"/>
    <property type="molecule type" value="Genomic_DNA"/>
</dbReference>
<protein>
    <submittedName>
        <fullName evidence="2">Histone deacetylase 2a</fullName>
    </submittedName>
</protein>
<sequence>MASNAKENVPRSDYDGYCNICKHNFGSLAAIMEHQKVAHAKKETKYKWLRG</sequence>
<dbReference type="Proteomes" id="UP000187203">
    <property type="component" value="Unassembled WGS sequence"/>
</dbReference>
<proteinExistence type="predicted"/>
<keyword evidence="3" id="KW-1185">Reference proteome</keyword>
<dbReference type="InterPro" id="IPR013087">
    <property type="entry name" value="Znf_C2H2_type"/>
</dbReference>
<reference evidence="3" key="1">
    <citation type="submission" date="2013-09" db="EMBL/GenBank/DDBJ databases">
        <title>Corchorus olitorius genome sequencing.</title>
        <authorList>
            <person name="Alam M."/>
            <person name="Haque M.S."/>
            <person name="Islam M.S."/>
            <person name="Emdad E.M."/>
            <person name="Islam M.M."/>
            <person name="Ahmed B."/>
            <person name="Halim A."/>
            <person name="Hossen Q.M.M."/>
            <person name="Hossain M.Z."/>
            <person name="Ahmed R."/>
            <person name="Khan M.M."/>
            <person name="Islam R."/>
            <person name="Rashid M.M."/>
            <person name="Khan S.A."/>
            <person name="Rahman M.S."/>
            <person name="Alam M."/>
            <person name="Yahiya A.S."/>
            <person name="Khan M.S."/>
            <person name="Azam M.S."/>
            <person name="Haque T."/>
            <person name="Lashkar M.Z.H."/>
            <person name="Akhand A.I."/>
            <person name="Morshed G."/>
            <person name="Roy S."/>
            <person name="Uddin K.S."/>
            <person name="Rabeya T."/>
            <person name="Hossain A.S."/>
            <person name="Chowdhury A."/>
            <person name="Snigdha A.R."/>
            <person name="Mortoza M.S."/>
            <person name="Matin S.A."/>
            <person name="Hoque S.M.E."/>
            <person name="Islam M.K."/>
            <person name="Roy D.K."/>
            <person name="Haider R."/>
            <person name="Moosa M.M."/>
            <person name="Elias S.M."/>
            <person name="Hasan A.M."/>
            <person name="Jahan S."/>
            <person name="Shafiuddin M."/>
            <person name="Mahmood N."/>
            <person name="Shommy N.S."/>
        </authorList>
    </citation>
    <scope>NUCLEOTIDE SEQUENCE [LARGE SCALE GENOMIC DNA]</scope>
    <source>
        <strain evidence="3">cv. O-4</strain>
    </source>
</reference>
<accession>A0A1R3JCR0</accession>